<dbReference type="AlphaFoldDB" id="A0AAD6WN86"/>
<gene>
    <name evidence="2" type="ORF">C8F04DRAFT_1142932</name>
</gene>
<sequence length="140" mass="15845">MRVYPSLPSPPDSGRIRIRLVSTHPYPPSSVLQRTTYTYSFARPSLDLLASVYCSHVSSSLLILILSLVAIDNDTYYYCLALMCSPSTTIRYVYVYFSFLSASSHSSIPCDRYTTRYNSILHLNTIPVPSHSRARWGIQP</sequence>
<name>A0AAD6WN86_9AGAR</name>
<keyword evidence="1" id="KW-1133">Transmembrane helix</keyword>
<evidence type="ECO:0000256" key="1">
    <source>
        <dbReference type="SAM" id="Phobius"/>
    </source>
</evidence>
<reference evidence="2" key="1">
    <citation type="submission" date="2023-03" db="EMBL/GenBank/DDBJ databases">
        <title>Massive genome expansion in bonnet fungi (Mycena s.s.) driven by repeated elements and novel gene families across ecological guilds.</title>
        <authorList>
            <consortium name="Lawrence Berkeley National Laboratory"/>
            <person name="Harder C.B."/>
            <person name="Miyauchi S."/>
            <person name="Viragh M."/>
            <person name="Kuo A."/>
            <person name="Thoen E."/>
            <person name="Andreopoulos B."/>
            <person name="Lu D."/>
            <person name="Skrede I."/>
            <person name="Drula E."/>
            <person name="Henrissat B."/>
            <person name="Morin E."/>
            <person name="Kohler A."/>
            <person name="Barry K."/>
            <person name="LaButti K."/>
            <person name="Morin E."/>
            <person name="Salamov A."/>
            <person name="Lipzen A."/>
            <person name="Mereny Z."/>
            <person name="Hegedus B."/>
            <person name="Baldrian P."/>
            <person name="Stursova M."/>
            <person name="Weitz H."/>
            <person name="Taylor A."/>
            <person name="Grigoriev I.V."/>
            <person name="Nagy L.G."/>
            <person name="Martin F."/>
            <person name="Kauserud H."/>
        </authorList>
    </citation>
    <scope>NUCLEOTIDE SEQUENCE</scope>
    <source>
        <strain evidence="2">CBHHK200</strain>
    </source>
</reference>
<feature type="transmembrane region" description="Helical" evidence="1">
    <location>
        <begin position="48"/>
        <end position="69"/>
    </location>
</feature>
<keyword evidence="1" id="KW-0812">Transmembrane</keyword>
<proteinExistence type="predicted"/>
<evidence type="ECO:0000313" key="3">
    <source>
        <dbReference type="Proteomes" id="UP001218188"/>
    </source>
</evidence>
<comment type="caution">
    <text evidence="2">The sequence shown here is derived from an EMBL/GenBank/DDBJ whole genome shotgun (WGS) entry which is preliminary data.</text>
</comment>
<organism evidence="2 3">
    <name type="scientific">Mycena alexandri</name>
    <dbReference type="NCBI Taxonomy" id="1745969"/>
    <lineage>
        <taxon>Eukaryota</taxon>
        <taxon>Fungi</taxon>
        <taxon>Dikarya</taxon>
        <taxon>Basidiomycota</taxon>
        <taxon>Agaricomycotina</taxon>
        <taxon>Agaricomycetes</taxon>
        <taxon>Agaricomycetidae</taxon>
        <taxon>Agaricales</taxon>
        <taxon>Marasmiineae</taxon>
        <taxon>Mycenaceae</taxon>
        <taxon>Mycena</taxon>
    </lineage>
</organism>
<keyword evidence="3" id="KW-1185">Reference proteome</keyword>
<dbReference type="EMBL" id="JARJCM010000252">
    <property type="protein sequence ID" value="KAJ7020738.1"/>
    <property type="molecule type" value="Genomic_DNA"/>
</dbReference>
<protein>
    <submittedName>
        <fullName evidence="2">Uncharacterized protein</fullName>
    </submittedName>
</protein>
<accession>A0AAD6WN86</accession>
<dbReference type="Proteomes" id="UP001218188">
    <property type="component" value="Unassembled WGS sequence"/>
</dbReference>
<feature type="transmembrane region" description="Helical" evidence="1">
    <location>
        <begin position="75"/>
        <end position="97"/>
    </location>
</feature>
<evidence type="ECO:0000313" key="2">
    <source>
        <dbReference type="EMBL" id="KAJ7020738.1"/>
    </source>
</evidence>
<keyword evidence="1" id="KW-0472">Membrane</keyword>